<dbReference type="InterPro" id="IPR036291">
    <property type="entry name" value="NAD(P)-bd_dom_sf"/>
</dbReference>
<feature type="domain" description="NAD-dependent epimerase/dehydratase" evidence="1">
    <location>
        <begin position="4"/>
        <end position="231"/>
    </location>
</feature>
<dbReference type="Pfam" id="PF01370">
    <property type="entry name" value="Epimerase"/>
    <property type="match status" value="1"/>
</dbReference>
<proteinExistence type="predicted"/>
<reference evidence="2" key="1">
    <citation type="submission" date="2022-10" db="EMBL/GenBank/DDBJ databases">
        <title>The complete genomes of actinobacterial strains from the NBC collection.</title>
        <authorList>
            <person name="Joergensen T.S."/>
            <person name="Alvarez Arevalo M."/>
            <person name="Sterndorff E.B."/>
            <person name="Faurdal D."/>
            <person name="Vuksanovic O."/>
            <person name="Mourched A.-S."/>
            <person name="Charusanti P."/>
            <person name="Shaw S."/>
            <person name="Blin K."/>
            <person name="Weber T."/>
        </authorList>
    </citation>
    <scope>NUCLEOTIDE SEQUENCE</scope>
    <source>
        <strain evidence="2">NBC_01432</strain>
    </source>
</reference>
<dbReference type="InterPro" id="IPR001509">
    <property type="entry name" value="Epimerase_deHydtase"/>
</dbReference>
<dbReference type="Proteomes" id="UP001432209">
    <property type="component" value="Chromosome"/>
</dbReference>
<name>A0ABZ1ZZA6_STRNV</name>
<sequence length="334" mass="36306">MSRILITGASGSLGSAFARDRIDAGDDVVALLKPGEGPGGLVRHAGRYETRYADIRDPRGLREAVRGIDEIYHFAGVAVTLNRLHSVMEEINVRGVGNIVRAAGEEGVRRVVHASSISAIGYPPRGELADEDFDVVRTVTRNSYMLTKRAGEREALRAAEESGAEVVFVNLGAVIAPYSHPRYGWAMLVDTARRGKLIGYPPGGVSMCAVEDMLHGMRAAMTKGRPGRRYIVSSANLTYRELCAQICRAVGSREPRFAVPGPLIRAAGRLGAVLGVFSRDPMRSPFVVPENTALMVNHLYYDTTRAQNELGLRHTPLHESIVAVDRWLAEGPAH</sequence>
<evidence type="ECO:0000313" key="3">
    <source>
        <dbReference type="Proteomes" id="UP001432209"/>
    </source>
</evidence>
<dbReference type="Gene3D" id="3.40.50.720">
    <property type="entry name" value="NAD(P)-binding Rossmann-like Domain"/>
    <property type="match status" value="1"/>
</dbReference>
<accession>A0ABZ1ZZA6</accession>
<evidence type="ECO:0000259" key="1">
    <source>
        <dbReference type="Pfam" id="PF01370"/>
    </source>
</evidence>
<evidence type="ECO:0000313" key="2">
    <source>
        <dbReference type="EMBL" id="WUX51810.1"/>
    </source>
</evidence>
<keyword evidence="3" id="KW-1185">Reference proteome</keyword>
<dbReference type="PANTHER" id="PTHR48079:SF6">
    <property type="entry name" value="NAD(P)-BINDING DOMAIN-CONTAINING PROTEIN-RELATED"/>
    <property type="match status" value="1"/>
</dbReference>
<gene>
    <name evidence="2" type="ORF">OG442_09820</name>
</gene>
<dbReference type="PANTHER" id="PTHR48079">
    <property type="entry name" value="PROTEIN YEEZ"/>
    <property type="match status" value="1"/>
</dbReference>
<dbReference type="SUPFAM" id="SSF51735">
    <property type="entry name" value="NAD(P)-binding Rossmann-fold domains"/>
    <property type="match status" value="1"/>
</dbReference>
<protein>
    <submittedName>
        <fullName evidence="2">NAD-dependent epimerase/dehydratase family protein</fullName>
    </submittedName>
</protein>
<dbReference type="InterPro" id="IPR051783">
    <property type="entry name" value="NAD(P)-dependent_oxidoreduct"/>
</dbReference>
<dbReference type="RefSeq" id="WP_069627662.1">
    <property type="nucleotide sequence ID" value="NZ_CP109389.1"/>
</dbReference>
<organism evidence="2 3">
    <name type="scientific">Streptomyces niveus</name>
    <name type="common">Streptomyces spheroides</name>
    <dbReference type="NCBI Taxonomy" id="193462"/>
    <lineage>
        <taxon>Bacteria</taxon>
        <taxon>Bacillati</taxon>
        <taxon>Actinomycetota</taxon>
        <taxon>Actinomycetes</taxon>
        <taxon>Kitasatosporales</taxon>
        <taxon>Streptomycetaceae</taxon>
        <taxon>Streptomyces</taxon>
    </lineage>
</organism>
<dbReference type="EMBL" id="CP109495">
    <property type="protein sequence ID" value="WUX51810.1"/>
    <property type="molecule type" value="Genomic_DNA"/>
</dbReference>